<gene>
    <name evidence="3" type="ORF">GL279_10185</name>
</gene>
<evidence type="ECO:0000313" key="4">
    <source>
        <dbReference type="Proteomes" id="UP000442533"/>
    </source>
</evidence>
<feature type="chain" id="PRO_5032357495" evidence="2">
    <location>
        <begin position="18"/>
        <end position="128"/>
    </location>
</feature>
<protein>
    <submittedName>
        <fullName evidence="3">Uncharacterized protein</fullName>
    </submittedName>
</protein>
<organism evidence="3 4">
    <name type="scientific">Paracoccus limosus</name>
    <dbReference type="NCBI Taxonomy" id="913252"/>
    <lineage>
        <taxon>Bacteria</taxon>
        <taxon>Pseudomonadati</taxon>
        <taxon>Pseudomonadota</taxon>
        <taxon>Alphaproteobacteria</taxon>
        <taxon>Rhodobacterales</taxon>
        <taxon>Paracoccaceae</taxon>
        <taxon>Paracoccus</taxon>
    </lineage>
</organism>
<evidence type="ECO:0000313" key="3">
    <source>
        <dbReference type="EMBL" id="MTH34968.1"/>
    </source>
</evidence>
<name>A0A844H937_9RHOB</name>
<sequence length="128" mass="12668">MKAGVIGLAVLAAGALAGCSDRIGDYPALLPTDQVLAEPQLPGHARDAARDPQQTRDALSARAAGLSASAGAGPGSDSALTARAEALRARAAALRKTSLDCPEGQADCPPPAAEPATQPAATTTTTQD</sequence>
<dbReference type="Proteomes" id="UP000442533">
    <property type="component" value="Unassembled WGS sequence"/>
</dbReference>
<keyword evidence="4" id="KW-1185">Reference proteome</keyword>
<feature type="region of interest" description="Disordered" evidence="1">
    <location>
        <begin position="93"/>
        <end position="128"/>
    </location>
</feature>
<dbReference type="AlphaFoldDB" id="A0A844H937"/>
<dbReference type="PROSITE" id="PS51257">
    <property type="entry name" value="PROKAR_LIPOPROTEIN"/>
    <property type="match status" value="1"/>
</dbReference>
<comment type="caution">
    <text evidence="3">The sequence shown here is derived from an EMBL/GenBank/DDBJ whole genome shotgun (WGS) entry which is preliminary data.</text>
</comment>
<feature type="compositionally biased region" description="Low complexity" evidence="1">
    <location>
        <begin position="114"/>
        <end position="128"/>
    </location>
</feature>
<dbReference type="RefSeq" id="WP_155064522.1">
    <property type="nucleotide sequence ID" value="NZ_WMIF01000012.1"/>
</dbReference>
<accession>A0A844H937</accession>
<feature type="signal peptide" evidence="2">
    <location>
        <begin position="1"/>
        <end position="17"/>
    </location>
</feature>
<reference evidence="3 4" key="1">
    <citation type="submission" date="2019-11" db="EMBL/GenBank/DDBJ databases">
        <authorList>
            <person name="Dong K."/>
        </authorList>
    </citation>
    <scope>NUCLEOTIDE SEQUENCE [LARGE SCALE GENOMIC DNA]</scope>
    <source>
        <strain evidence="3 4">JCM 17370</strain>
    </source>
</reference>
<feature type="region of interest" description="Disordered" evidence="1">
    <location>
        <begin position="38"/>
        <end position="78"/>
    </location>
</feature>
<keyword evidence="2" id="KW-0732">Signal</keyword>
<dbReference type="OrthoDB" id="7779256at2"/>
<feature type="compositionally biased region" description="Basic and acidic residues" evidence="1">
    <location>
        <begin position="44"/>
        <end position="54"/>
    </location>
</feature>
<evidence type="ECO:0000256" key="2">
    <source>
        <dbReference type="SAM" id="SignalP"/>
    </source>
</evidence>
<feature type="compositionally biased region" description="Low complexity" evidence="1">
    <location>
        <begin position="56"/>
        <end position="78"/>
    </location>
</feature>
<evidence type="ECO:0000256" key="1">
    <source>
        <dbReference type="SAM" id="MobiDB-lite"/>
    </source>
</evidence>
<dbReference type="EMBL" id="WMIF01000012">
    <property type="protein sequence ID" value="MTH34968.1"/>
    <property type="molecule type" value="Genomic_DNA"/>
</dbReference>
<proteinExistence type="predicted"/>